<evidence type="ECO:0000259" key="8">
    <source>
        <dbReference type="PROSITE" id="PS50113"/>
    </source>
</evidence>
<dbReference type="EMBL" id="JAACJS010000012">
    <property type="protein sequence ID" value="NCI50208.1"/>
    <property type="molecule type" value="Genomic_DNA"/>
</dbReference>
<dbReference type="SMART" id="SM00091">
    <property type="entry name" value="PAS"/>
    <property type="match status" value="2"/>
</dbReference>
<dbReference type="SMART" id="SM00086">
    <property type="entry name" value="PAC"/>
    <property type="match status" value="2"/>
</dbReference>
<dbReference type="Pfam" id="PF02518">
    <property type="entry name" value="HATPase_c"/>
    <property type="match status" value="1"/>
</dbReference>
<protein>
    <recommendedName>
        <fullName evidence="2">histidine kinase</fullName>
        <ecNumber evidence="2">2.7.13.3</ecNumber>
    </recommendedName>
</protein>
<dbReference type="EC" id="2.7.13.3" evidence="2"/>
<gene>
    <name evidence="9" type="ORF">GWC95_09755</name>
</gene>
<dbReference type="InterPro" id="IPR000700">
    <property type="entry name" value="PAS-assoc_C"/>
</dbReference>
<evidence type="ECO:0000313" key="9">
    <source>
        <dbReference type="EMBL" id="NCI50208.1"/>
    </source>
</evidence>
<dbReference type="Gene3D" id="3.30.565.10">
    <property type="entry name" value="Histidine kinase-like ATPase, C-terminal domain"/>
    <property type="match status" value="1"/>
</dbReference>
<feature type="domain" description="PAC" evidence="8">
    <location>
        <begin position="214"/>
        <end position="266"/>
    </location>
</feature>
<keyword evidence="4" id="KW-0808">Transferase</keyword>
<evidence type="ECO:0000256" key="5">
    <source>
        <dbReference type="ARBA" id="ARBA00022777"/>
    </source>
</evidence>
<dbReference type="InterPro" id="IPR013767">
    <property type="entry name" value="PAS_fold"/>
</dbReference>
<dbReference type="InterPro" id="IPR004358">
    <property type="entry name" value="Sig_transdc_His_kin-like_C"/>
</dbReference>
<evidence type="ECO:0000259" key="7">
    <source>
        <dbReference type="PROSITE" id="PS50112"/>
    </source>
</evidence>
<feature type="domain" description="PAS" evidence="7">
    <location>
        <begin position="140"/>
        <end position="185"/>
    </location>
</feature>
<evidence type="ECO:0000256" key="2">
    <source>
        <dbReference type="ARBA" id="ARBA00012438"/>
    </source>
</evidence>
<dbReference type="SUPFAM" id="SSF55874">
    <property type="entry name" value="ATPase domain of HSP90 chaperone/DNA topoisomerase II/histidine kinase"/>
    <property type="match status" value="1"/>
</dbReference>
<dbReference type="InterPro" id="IPR052162">
    <property type="entry name" value="Sensor_kinase/Photoreceptor"/>
</dbReference>
<dbReference type="InterPro" id="IPR036097">
    <property type="entry name" value="HisK_dim/P_sf"/>
</dbReference>
<dbReference type="PANTHER" id="PTHR43304">
    <property type="entry name" value="PHYTOCHROME-LIKE PROTEIN CPH1"/>
    <property type="match status" value="1"/>
</dbReference>
<dbReference type="InterPro" id="IPR005467">
    <property type="entry name" value="His_kinase_dom"/>
</dbReference>
<evidence type="ECO:0000259" key="6">
    <source>
        <dbReference type="PROSITE" id="PS50109"/>
    </source>
</evidence>
<accession>A0ABW9ZSV3</accession>
<comment type="catalytic activity">
    <reaction evidence="1">
        <text>ATP + protein L-histidine = ADP + protein N-phospho-L-histidine.</text>
        <dbReference type="EC" id="2.7.13.3"/>
    </reaction>
</comment>
<dbReference type="Pfam" id="PF00989">
    <property type="entry name" value="PAS"/>
    <property type="match status" value="1"/>
</dbReference>
<sequence length="509" mass="57594">MTTGKTLQASDNSVYRRMIEEIEDYAIIMLDRKGVIQNWNRGAQKIKQYTEQEVIGKHFSIFYLPEDAAAGLPETLLGAALRNGRAYHEGWRKRKDGSRFWGSITITAIHDDEGETTGFCKVTRDLTDQKHAADNLRESEERYARMVAEVQDYAIILLDSNGIIKNWNAGAEKIKGYKAEEIIGQRFDRFYSDADRESGLPYQLLGIATREGRATHEGWRIRKDGTRFWGGIIITALHDPQGNVIGFTKVTRDLTQKKIAEDKLAAYTAELEQQNHELEQFAFVASHDLQEPLRKILAFSELIRGHIDDRNFVDRYFAKLEASAMRMSELIRALLAYSRIGRDDAIMDEVDLSAVLAEVTNDLELLIEEKQAVINIGELPVLRGNHVQLRQLFFNLMSNALKFCEDKPVITVTAEKMPANEMPPCSAARAGRDHYRIDVKDNGIGFEPKYADLIFSLFRRLHGQQEYAGTGIGLALCKKICDNHHGCISAQGTPGEGSIFSVWLPSQHR</sequence>
<dbReference type="InterPro" id="IPR036890">
    <property type="entry name" value="HATPase_C_sf"/>
</dbReference>
<dbReference type="RefSeq" id="WP_161818515.1">
    <property type="nucleotide sequence ID" value="NZ_JAACJS010000012.1"/>
</dbReference>
<reference evidence="9 10" key="1">
    <citation type="submission" date="2020-01" db="EMBL/GenBank/DDBJ databases">
        <title>Genome analysis.</title>
        <authorList>
            <person name="Wu S."/>
            <person name="Wang G."/>
        </authorList>
    </citation>
    <scope>NUCLEOTIDE SEQUENCE [LARGE SCALE GENOMIC DNA]</scope>
    <source>
        <strain evidence="9 10">SYL130</strain>
    </source>
</reference>
<dbReference type="SUPFAM" id="SSF55785">
    <property type="entry name" value="PYP-like sensor domain (PAS domain)"/>
    <property type="match status" value="2"/>
</dbReference>
<dbReference type="Pfam" id="PF00512">
    <property type="entry name" value="HisKA"/>
    <property type="match status" value="1"/>
</dbReference>
<dbReference type="Proteomes" id="UP000753802">
    <property type="component" value="Unassembled WGS sequence"/>
</dbReference>
<dbReference type="PROSITE" id="PS50109">
    <property type="entry name" value="HIS_KIN"/>
    <property type="match status" value="1"/>
</dbReference>
<dbReference type="InterPro" id="IPR003661">
    <property type="entry name" value="HisK_dim/P_dom"/>
</dbReference>
<dbReference type="Pfam" id="PF13426">
    <property type="entry name" value="PAS_9"/>
    <property type="match status" value="1"/>
</dbReference>
<evidence type="ECO:0000256" key="3">
    <source>
        <dbReference type="ARBA" id="ARBA00022553"/>
    </source>
</evidence>
<feature type="domain" description="PAC" evidence="8">
    <location>
        <begin position="86"/>
        <end position="138"/>
    </location>
</feature>
<proteinExistence type="predicted"/>
<comment type="caution">
    <text evidence="9">The sequence shown here is derived from an EMBL/GenBank/DDBJ whole genome shotgun (WGS) entry which is preliminary data.</text>
</comment>
<dbReference type="NCBIfam" id="TIGR00229">
    <property type="entry name" value="sensory_box"/>
    <property type="match status" value="2"/>
</dbReference>
<feature type="domain" description="Histidine kinase" evidence="6">
    <location>
        <begin position="284"/>
        <end position="508"/>
    </location>
</feature>
<dbReference type="CDD" id="cd00130">
    <property type="entry name" value="PAS"/>
    <property type="match status" value="2"/>
</dbReference>
<dbReference type="SUPFAM" id="SSF47384">
    <property type="entry name" value="Homodimeric domain of signal transducing histidine kinase"/>
    <property type="match status" value="1"/>
</dbReference>
<name>A0ABW9ZSV3_9BACT</name>
<organism evidence="9 10">
    <name type="scientific">Sediminibacterium roseum</name>
    <dbReference type="NCBI Taxonomy" id="1978412"/>
    <lineage>
        <taxon>Bacteria</taxon>
        <taxon>Pseudomonadati</taxon>
        <taxon>Bacteroidota</taxon>
        <taxon>Chitinophagia</taxon>
        <taxon>Chitinophagales</taxon>
        <taxon>Chitinophagaceae</taxon>
        <taxon>Sediminibacterium</taxon>
    </lineage>
</organism>
<dbReference type="CDD" id="cd00082">
    <property type="entry name" value="HisKA"/>
    <property type="match status" value="1"/>
</dbReference>
<dbReference type="InterPro" id="IPR001610">
    <property type="entry name" value="PAC"/>
</dbReference>
<keyword evidence="5" id="KW-0418">Kinase</keyword>
<dbReference type="PROSITE" id="PS50112">
    <property type="entry name" value="PAS"/>
    <property type="match status" value="2"/>
</dbReference>
<evidence type="ECO:0000256" key="1">
    <source>
        <dbReference type="ARBA" id="ARBA00000085"/>
    </source>
</evidence>
<evidence type="ECO:0000256" key="4">
    <source>
        <dbReference type="ARBA" id="ARBA00022679"/>
    </source>
</evidence>
<feature type="domain" description="PAS" evidence="7">
    <location>
        <begin position="11"/>
        <end position="84"/>
    </location>
</feature>
<dbReference type="PRINTS" id="PR00344">
    <property type="entry name" value="BCTRLSENSOR"/>
</dbReference>
<dbReference type="Gene3D" id="1.10.287.130">
    <property type="match status" value="1"/>
</dbReference>
<keyword evidence="10" id="KW-1185">Reference proteome</keyword>
<dbReference type="SMART" id="SM00387">
    <property type="entry name" value="HATPase_c"/>
    <property type="match status" value="1"/>
</dbReference>
<dbReference type="SMART" id="SM00388">
    <property type="entry name" value="HisKA"/>
    <property type="match status" value="1"/>
</dbReference>
<evidence type="ECO:0000313" key="10">
    <source>
        <dbReference type="Proteomes" id="UP000753802"/>
    </source>
</evidence>
<dbReference type="InterPro" id="IPR000014">
    <property type="entry name" value="PAS"/>
</dbReference>
<dbReference type="Gene3D" id="3.30.450.20">
    <property type="entry name" value="PAS domain"/>
    <property type="match status" value="2"/>
</dbReference>
<dbReference type="InterPro" id="IPR035965">
    <property type="entry name" value="PAS-like_dom_sf"/>
</dbReference>
<dbReference type="InterPro" id="IPR003594">
    <property type="entry name" value="HATPase_dom"/>
</dbReference>
<dbReference type="PANTHER" id="PTHR43304:SF1">
    <property type="entry name" value="PAC DOMAIN-CONTAINING PROTEIN"/>
    <property type="match status" value="1"/>
</dbReference>
<dbReference type="PROSITE" id="PS50113">
    <property type="entry name" value="PAC"/>
    <property type="match status" value="2"/>
</dbReference>
<keyword evidence="3" id="KW-0597">Phosphoprotein</keyword>